<reference evidence="1 2" key="1">
    <citation type="submission" date="2018-06" db="EMBL/GenBank/DDBJ databases">
        <authorList>
            <consortium name="Pathogen Informatics"/>
            <person name="Doyle S."/>
        </authorList>
    </citation>
    <scope>NUCLEOTIDE SEQUENCE [LARGE SCALE GENOMIC DNA]</scope>
    <source>
        <strain evidence="1 2">NCTC10038</strain>
    </source>
</reference>
<accession>A0A1T2ZK74</accession>
<gene>
    <name evidence="1" type="ORF">NCTC10038_02338</name>
</gene>
<dbReference type="Proteomes" id="UP000248640">
    <property type="component" value="Chromosome 1"/>
</dbReference>
<evidence type="ECO:0000313" key="1">
    <source>
        <dbReference type="EMBL" id="SQF90919.1"/>
    </source>
</evidence>
<dbReference type="RefSeq" id="WP_078828017.1">
    <property type="nucleotide sequence ID" value="NZ_JAAQZD010000013.1"/>
</dbReference>
<evidence type="ECO:0000313" key="2">
    <source>
        <dbReference type="Proteomes" id="UP000248640"/>
    </source>
</evidence>
<dbReference type="AlphaFoldDB" id="A0A1T2ZK74"/>
<dbReference type="EMBL" id="LS483372">
    <property type="protein sequence ID" value="SQF90919.1"/>
    <property type="molecule type" value="Genomic_DNA"/>
</dbReference>
<protein>
    <submittedName>
        <fullName evidence="1">Uncharacterized protein</fullName>
    </submittedName>
</protein>
<organism evidence="1 2">
    <name type="scientific">Pseudomonas fluorescens</name>
    <dbReference type="NCBI Taxonomy" id="294"/>
    <lineage>
        <taxon>Bacteria</taxon>
        <taxon>Pseudomonadati</taxon>
        <taxon>Pseudomonadota</taxon>
        <taxon>Gammaproteobacteria</taxon>
        <taxon>Pseudomonadales</taxon>
        <taxon>Pseudomonadaceae</taxon>
        <taxon>Pseudomonas</taxon>
    </lineage>
</organism>
<sequence>MRSFSWVFRKTTDYRHFALLDAEHVCIAFKSCRTKPVGEHWVEVERVNLSWLGRPLPGCPRAEERVST</sequence>
<name>A0A1T2ZK74_PSEFL</name>
<proteinExistence type="predicted"/>